<reference evidence="1 2" key="1">
    <citation type="submission" date="2018-08" db="EMBL/GenBank/DDBJ databases">
        <title>Draft genome sequences of Leuconostoc spp. and Weissella spp. with biocontrol potential.</title>
        <authorList>
            <person name="Lo R."/>
            <person name="Ho V.T.T."/>
            <person name="Turner M.S."/>
        </authorList>
    </citation>
    <scope>NUCLEOTIDE SEQUENCE [LARGE SCALE GENOMIC DNA]</scope>
    <source>
        <strain evidence="1 2">733</strain>
    </source>
</reference>
<protein>
    <submittedName>
        <fullName evidence="1">Uncharacterized protein</fullName>
    </submittedName>
</protein>
<organism evidence="1 2">
    <name type="scientific">Leuconostoc holzapfelii</name>
    <dbReference type="NCBI Taxonomy" id="434464"/>
    <lineage>
        <taxon>Bacteria</taxon>
        <taxon>Bacillati</taxon>
        <taxon>Bacillota</taxon>
        <taxon>Bacilli</taxon>
        <taxon>Lactobacillales</taxon>
        <taxon>Lactobacillaceae</taxon>
        <taxon>Leuconostoc</taxon>
    </lineage>
</organism>
<accession>A0ABT2NUG3</accession>
<evidence type="ECO:0000313" key="2">
    <source>
        <dbReference type="Proteomes" id="UP001525857"/>
    </source>
</evidence>
<dbReference type="Proteomes" id="UP001525857">
    <property type="component" value="Unassembled WGS sequence"/>
</dbReference>
<sequence>MLINEFTPKQQRILRQLDVGQYAGHTRIAHASARDPHKNYYVIHIDVKSKTWKYQKDEPIRPSEVADLLKAGGLLTTKIRHQYVLNPAVFNQPVRRFLKRWQQVVTSSYKKHQG</sequence>
<keyword evidence="2" id="KW-1185">Reference proteome</keyword>
<name>A0ABT2NUG3_9LACO</name>
<evidence type="ECO:0000313" key="1">
    <source>
        <dbReference type="EMBL" id="MCT8389005.1"/>
    </source>
</evidence>
<gene>
    <name evidence="1" type="ORF">D0501_02705</name>
</gene>
<comment type="caution">
    <text evidence="1">The sequence shown here is derived from an EMBL/GenBank/DDBJ whole genome shotgun (WGS) entry which is preliminary data.</text>
</comment>
<proteinExistence type="predicted"/>
<dbReference type="EMBL" id="QVOV01000005">
    <property type="protein sequence ID" value="MCT8389005.1"/>
    <property type="molecule type" value="Genomic_DNA"/>
</dbReference>